<keyword evidence="2" id="KW-1185">Reference proteome</keyword>
<reference evidence="2" key="1">
    <citation type="submission" date="2017-03" db="EMBL/GenBank/DDBJ databases">
        <title>Phytopthora megakarya and P. palmivora, two closely related causual agents of cacao black pod achieved similar genome size and gene model numbers by different mechanisms.</title>
        <authorList>
            <person name="Ali S."/>
            <person name="Shao J."/>
            <person name="Larry D.J."/>
            <person name="Kronmiller B."/>
            <person name="Shen D."/>
            <person name="Strem M.D."/>
            <person name="Melnick R.L."/>
            <person name="Guiltinan M.J."/>
            <person name="Tyler B.M."/>
            <person name="Meinhardt L.W."/>
            <person name="Bailey B.A."/>
        </authorList>
    </citation>
    <scope>NUCLEOTIDE SEQUENCE [LARGE SCALE GENOMIC DNA]</scope>
    <source>
        <strain evidence="2">zdho120</strain>
    </source>
</reference>
<organism evidence="1 2">
    <name type="scientific">Phytophthora megakarya</name>
    <dbReference type="NCBI Taxonomy" id="4795"/>
    <lineage>
        <taxon>Eukaryota</taxon>
        <taxon>Sar</taxon>
        <taxon>Stramenopiles</taxon>
        <taxon>Oomycota</taxon>
        <taxon>Peronosporomycetes</taxon>
        <taxon>Peronosporales</taxon>
        <taxon>Peronosporaceae</taxon>
        <taxon>Phytophthora</taxon>
    </lineage>
</organism>
<gene>
    <name evidence="1" type="ORF">PHMEG_00032842</name>
</gene>
<protein>
    <submittedName>
        <fullName evidence="1">Glycoside hydrolase</fullName>
    </submittedName>
</protein>
<name>A0A225UVL6_9STRA</name>
<dbReference type="AlphaFoldDB" id="A0A225UVL6"/>
<keyword evidence="1" id="KW-0378">Hydrolase</keyword>
<dbReference type="OrthoDB" id="126880at2759"/>
<proteinExistence type="predicted"/>
<accession>A0A225UVL6</accession>
<dbReference type="Proteomes" id="UP000198211">
    <property type="component" value="Unassembled WGS sequence"/>
</dbReference>
<evidence type="ECO:0000313" key="1">
    <source>
        <dbReference type="EMBL" id="OWY96798.1"/>
    </source>
</evidence>
<dbReference type="EMBL" id="NBNE01011209">
    <property type="protein sequence ID" value="OWY96798.1"/>
    <property type="molecule type" value="Genomic_DNA"/>
</dbReference>
<evidence type="ECO:0000313" key="2">
    <source>
        <dbReference type="Proteomes" id="UP000198211"/>
    </source>
</evidence>
<comment type="caution">
    <text evidence="1">The sequence shown here is derived from an EMBL/GenBank/DDBJ whole genome shotgun (WGS) entry which is preliminary data.</text>
</comment>
<dbReference type="GO" id="GO:0016787">
    <property type="term" value="F:hydrolase activity"/>
    <property type="evidence" value="ECO:0007669"/>
    <property type="project" value="UniProtKB-KW"/>
</dbReference>
<sequence>MKALGIPEVETRIAMTKGCMDMLTVIAHEKIEGPGICYVQAKIRSMCVDENIAYTGLLWDLFWSYFR</sequence>